<protein>
    <submittedName>
        <fullName evidence="1">Uncharacterized protein</fullName>
    </submittedName>
</protein>
<evidence type="ECO:0000313" key="1">
    <source>
        <dbReference type="EMBL" id="TQD84889.1"/>
    </source>
</evidence>
<keyword evidence="2" id="KW-1185">Reference proteome</keyword>
<organism evidence="1 2">
    <name type="scientific">Malus baccata</name>
    <name type="common">Siberian crab apple</name>
    <name type="synonym">Pyrus baccata</name>
    <dbReference type="NCBI Taxonomy" id="106549"/>
    <lineage>
        <taxon>Eukaryota</taxon>
        <taxon>Viridiplantae</taxon>
        <taxon>Streptophyta</taxon>
        <taxon>Embryophyta</taxon>
        <taxon>Tracheophyta</taxon>
        <taxon>Spermatophyta</taxon>
        <taxon>Magnoliopsida</taxon>
        <taxon>eudicotyledons</taxon>
        <taxon>Gunneridae</taxon>
        <taxon>Pentapetalae</taxon>
        <taxon>rosids</taxon>
        <taxon>fabids</taxon>
        <taxon>Rosales</taxon>
        <taxon>Rosaceae</taxon>
        <taxon>Amygdaloideae</taxon>
        <taxon>Maleae</taxon>
        <taxon>Malus</taxon>
    </lineage>
</organism>
<gene>
    <name evidence="1" type="ORF">C1H46_029562</name>
</gene>
<evidence type="ECO:0000313" key="2">
    <source>
        <dbReference type="Proteomes" id="UP000315295"/>
    </source>
</evidence>
<reference evidence="1 2" key="1">
    <citation type="journal article" date="2019" name="G3 (Bethesda)">
        <title>Sequencing of a Wild Apple (Malus baccata) Genome Unravels the Differences Between Cultivated and Wild Apple Species Regarding Disease Resistance and Cold Tolerance.</title>
        <authorList>
            <person name="Chen X."/>
        </authorList>
    </citation>
    <scope>NUCLEOTIDE SEQUENCE [LARGE SCALE GENOMIC DNA]</scope>
    <source>
        <strain evidence="2">cv. Shandingzi</strain>
        <tissue evidence="1">Leaves</tissue>
    </source>
</reference>
<name>A0A540LEY8_MALBA</name>
<accession>A0A540LEY8</accession>
<dbReference type="Proteomes" id="UP000315295">
    <property type="component" value="Unassembled WGS sequence"/>
</dbReference>
<proteinExistence type="predicted"/>
<comment type="caution">
    <text evidence="1">The sequence shown here is derived from an EMBL/GenBank/DDBJ whole genome shotgun (WGS) entry which is preliminary data.</text>
</comment>
<dbReference type="AlphaFoldDB" id="A0A540LEY8"/>
<sequence length="101" mass="12146">MARKRRSEYSFLQYRSNMGIFAEAYKKFQNHIKPIHLELMERTPFWGLFKTYREGIATDDAWKNDYDVIDIIETYNKDLKCFDIGGKRSTIHSPTRCRKFP</sequence>
<dbReference type="EMBL" id="VIEB01000616">
    <property type="protein sequence ID" value="TQD84889.1"/>
    <property type="molecule type" value="Genomic_DNA"/>
</dbReference>